<evidence type="ECO:0000256" key="1">
    <source>
        <dbReference type="SAM" id="Phobius"/>
    </source>
</evidence>
<keyword evidence="1" id="KW-0812">Transmembrane</keyword>
<keyword evidence="3" id="KW-1185">Reference proteome</keyword>
<name>A0A0C9MWN9_9FUNG</name>
<evidence type="ECO:0008006" key="4">
    <source>
        <dbReference type="Google" id="ProtNLM"/>
    </source>
</evidence>
<feature type="transmembrane region" description="Helical" evidence="1">
    <location>
        <begin position="45"/>
        <end position="68"/>
    </location>
</feature>
<dbReference type="EMBL" id="DF837195">
    <property type="protein sequence ID" value="GAN11764.1"/>
    <property type="molecule type" value="Genomic_DNA"/>
</dbReference>
<feature type="transmembrane region" description="Helical" evidence="1">
    <location>
        <begin position="20"/>
        <end position="39"/>
    </location>
</feature>
<keyword evidence="1" id="KW-1133">Transmembrane helix</keyword>
<organism evidence="2">
    <name type="scientific">Mucor ambiguus</name>
    <dbReference type="NCBI Taxonomy" id="91626"/>
    <lineage>
        <taxon>Eukaryota</taxon>
        <taxon>Fungi</taxon>
        <taxon>Fungi incertae sedis</taxon>
        <taxon>Mucoromycota</taxon>
        <taxon>Mucoromycotina</taxon>
        <taxon>Mucoromycetes</taxon>
        <taxon>Mucorales</taxon>
        <taxon>Mucorineae</taxon>
        <taxon>Mucoraceae</taxon>
        <taxon>Mucor</taxon>
    </lineage>
</organism>
<dbReference type="AlphaFoldDB" id="A0A0C9MWN9"/>
<reference evidence="2" key="1">
    <citation type="submission" date="2014-09" db="EMBL/GenBank/DDBJ databases">
        <title>Draft genome sequence of an oleaginous Mucoromycotina fungus Mucor ambiguus NBRC6742.</title>
        <authorList>
            <person name="Takeda I."/>
            <person name="Yamane N."/>
            <person name="Morita T."/>
            <person name="Tamano K."/>
            <person name="Machida M."/>
            <person name="Baker S."/>
            <person name="Koike H."/>
        </authorList>
    </citation>
    <scope>NUCLEOTIDE SEQUENCE</scope>
    <source>
        <strain evidence="2">NBRC 6742</strain>
    </source>
</reference>
<accession>A0A0C9MWN9</accession>
<keyword evidence="1" id="KW-0472">Membrane</keyword>
<sequence>MMHSHGVRVCCCCRSFAELAMLYLVSLVLFAAICCYYKHLLLAVLTLFAAGVVIWNFWFVLCCVDVPIAEAQH</sequence>
<evidence type="ECO:0000313" key="3">
    <source>
        <dbReference type="Proteomes" id="UP000053815"/>
    </source>
</evidence>
<gene>
    <name evidence="2" type="ORF">MAM1_0906c11352</name>
</gene>
<protein>
    <recommendedName>
        <fullName evidence="4">Transmembrane protein</fullName>
    </recommendedName>
</protein>
<proteinExistence type="predicted"/>
<dbReference type="Proteomes" id="UP000053815">
    <property type="component" value="Unassembled WGS sequence"/>
</dbReference>
<evidence type="ECO:0000313" key="2">
    <source>
        <dbReference type="EMBL" id="GAN11764.1"/>
    </source>
</evidence>